<evidence type="ECO:0000313" key="3">
    <source>
        <dbReference type="Proteomes" id="UP000233469"/>
    </source>
</evidence>
<accession>A0A2N1MDX0</accession>
<reference evidence="2 3" key="1">
    <citation type="submission" date="2016-04" db="EMBL/GenBank/DDBJ databases">
        <title>Genome analyses suggest a sexual origin of heterokaryosis in a supposedly ancient asexual fungus.</title>
        <authorList>
            <person name="Ropars J."/>
            <person name="Sedzielewska K."/>
            <person name="Noel J."/>
            <person name="Charron P."/>
            <person name="Farinelli L."/>
            <person name="Marton T."/>
            <person name="Kruger M."/>
            <person name="Pelin A."/>
            <person name="Brachmann A."/>
            <person name="Corradi N."/>
        </authorList>
    </citation>
    <scope>NUCLEOTIDE SEQUENCE [LARGE SCALE GENOMIC DNA]</scope>
    <source>
        <strain evidence="2 3">C2</strain>
    </source>
</reference>
<dbReference type="VEuPathDB" id="FungiDB:RhiirFUN_000136"/>
<name>A0A2N1MDX0_9GLOM</name>
<proteinExistence type="predicted"/>
<dbReference type="VEuPathDB" id="FungiDB:RhiirA1_403120"/>
<dbReference type="EMBL" id="LLXL01002847">
    <property type="protein sequence ID" value="PKK59838.1"/>
    <property type="molecule type" value="Genomic_DNA"/>
</dbReference>
<dbReference type="Proteomes" id="UP000233469">
    <property type="component" value="Unassembled WGS sequence"/>
</dbReference>
<dbReference type="AlphaFoldDB" id="A0A2N1MDX0"/>
<evidence type="ECO:0000313" key="2">
    <source>
        <dbReference type="EMBL" id="PKK59838.1"/>
    </source>
</evidence>
<gene>
    <name evidence="2" type="ORF">RhiirC2_794222</name>
</gene>
<comment type="caution">
    <text evidence="2">The sequence shown here is derived from an EMBL/GenBank/DDBJ whole genome shotgun (WGS) entry which is preliminary data.</text>
</comment>
<feature type="compositionally biased region" description="Low complexity" evidence="1">
    <location>
        <begin position="273"/>
        <end position="293"/>
    </location>
</feature>
<evidence type="ECO:0000256" key="1">
    <source>
        <dbReference type="SAM" id="MobiDB-lite"/>
    </source>
</evidence>
<organism evidence="2 3">
    <name type="scientific">Rhizophagus irregularis</name>
    <dbReference type="NCBI Taxonomy" id="588596"/>
    <lineage>
        <taxon>Eukaryota</taxon>
        <taxon>Fungi</taxon>
        <taxon>Fungi incertae sedis</taxon>
        <taxon>Mucoromycota</taxon>
        <taxon>Glomeromycotina</taxon>
        <taxon>Glomeromycetes</taxon>
        <taxon>Glomerales</taxon>
        <taxon>Glomeraceae</taxon>
        <taxon>Rhizophagus</taxon>
    </lineage>
</organism>
<protein>
    <submittedName>
        <fullName evidence="2">Uncharacterized protein</fullName>
    </submittedName>
</protein>
<dbReference type="VEuPathDB" id="FungiDB:FUN_014676"/>
<reference evidence="2 3" key="2">
    <citation type="submission" date="2017-10" db="EMBL/GenBank/DDBJ databases">
        <title>Extensive intraspecific genome diversity in a model arbuscular mycorrhizal fungus.</title>
        <authorList>
            <person name="Chen E.C.H."/>
            <person name="Morin E."/>
            <person name="Baudet D."/>
            <person name="Noel J."/>
            <person name="Ndikumana S."/>
            <person name="Charron P."/>
            <person name="St-Onge C."/>
            <person name="Giorgi J."/>
            <person name="Grigoriev I.V."/>
            <person name="Roux C."/>
            <person name="Martin F.M."/>
            <person name="Corradi N."/>
        </authorList>
    </citation>
    <scope>NUCLEOTIDE SEQUENCE [LARGE SCALE GENOMIC DNA]</scope>
    <source>
        <strain evidence="2 3">C2</strain>
    </source>
</reference>
<sequence>MCSVLIVLFSSYGIFDLANWLGVKFLDKLESVVDYRSTIWEDNVTNLAFRIWYLYYQWAGIFKVHRIGIRVGNYDLQKNALAAFGGLFASAAKTRYSSSVCHFIGHFFAYDEALETFGVKFIKQNITGNVINIDNLKLQISSAQTKRDRIGILLSEYLNDPTASIGSHAINQRYDAMWNLVNILLQEFDKTNELFLNNNMWKHVNRAQLTAEGVNRLKNCFPDGVIRMRAVYYEDVLKTKPTQPGRSKLGVSKLKVLTHQKELKAKKNKKTTENTQTLESQSQSQLNQQSNTEGSTSQTTSQYNIVAQNESHVIGESAVAELPHKRKRRRIASVEEEALLEPLILSQNEPTNEKMRETLSTLSNEWDLGRIKQHVQYRRKKRVVVNTDNTS</sequence>
<feature type="region of interest" description="Disordered" evidence="1">
    <location>
        <begin position="260"/>
        <end position="300"/>
    </location>
</feature>